<feature type="compositionally biased region" description="Low complexity" evidence="1">
    <location>
        <begin position="97"/>
        <end position="109"/>
    </location>
</feature>
<feature type="compositionally biased region" description="Low complexity" evidence="1">
    <location>
        <begin position="124"/>
        <end position="153"/>
    </location>
</feature>
<evidence type="ECO:0000256" key="1">
    <source>
        <dbReference type="SAM" id="MobiDB-lite"/>
    </source>
</evidence>
<feature type="compositionally biased region" description="Polar residues" evidence="1">
    <location>
        <begin position="261"/>
        <end position="278"/>
    </location>
</feature>
<gene>
    <name evidence="2" type="ORF">P691DRAFT_199504</name>
</gene>
<proteinExistence type="predicted"/>
<feature type="compositionally biased region" description="Low complexity" evidence="1">
    <location>
        <begin position="246"/>
        <end position="259"/>
    </location>
</feature>
<feature type="region of interest" description="Disordered" evidence="1">
    <location>
        <begin position="228"/>
        <end position="328"/>
    </location>
</feature>
<dbReference type="Proteomes" id="UP000807342">
    <property type="component" value="Unassembled WGS sequence"/>
</dbReference>
<feature type="region of interest" description="Disordered" evidence="1">
    <location>
        <begin position="1"/>
        <end position="213"/>
    </location>
</feature>
<feature type="compositionally biased region" description="Basic and acidic residues" evidence="1">
    <location>
        <begin position="286"/>
        <end position="296"/>
    </location>
</feature>
<name>A0A9P5XQC5_9AGAR</name>
<feature type="compositionally biased region" description="Low complexity" evidence="1">
    <location>
        <begin position="171"/>
        <end position="181"/>
    </location>
</feature>
<evidence type="ECO:0000313" key="2">
    <source>
        <dbReference type="EMBL" id="KAF9454799.1"/>
    </source>
</evidence>
<feature type="compositionally biased region" description="Polar residues" evidence="1">
    <location>
        <begin position="110"/>
        <end position="123"/>
    </location>
</feature>
<protein>
    <submittedName>
        <fullName evidence="2">Uncharacterized protein</fullName>
    </submittedName>
</protein>
<dbReference type="EMBL" id="MU151052">
    <property type="protein sequence ID" value="KAF9454799.1"/>
    <property type="molecule type" value="Genomic_DNA"/>
</dbReference>
<organism evidence="2 3">
    <name type="scientific">Macrolepiota fuliginosa MF-IS2</name>
    <dbReference type="NCBI Taxonomy" id="1400762"/>
    <lineage>
        <taxon>Eukaryota</taxon>
        <taxon>Fungi</taxon>
        <taxon>Dikarya</taxon>
        <taxon>Basidiomycota</taxon>
        <taxon>Agaricomycotina</taxon>
        <taxon>Agaricomycetes</taxon>
        <taxon>Agaricomycetidae</taxon>
        <taxon>Agaricales</taxon>
        <taxon>Agaricineae</taxon>
        <taxon>Agaricaceae</taxon>
        <taxon>Macrolepiota</taxon>
    </lineage>
</organism>
<evidence type="ECO:0000313" key="3">
    <source>
        <dbReference type="Proteomes" id="UP000807342"/>
    </source>
</evidence>
<comment type="caution">
    <text evidence="2">The sequence shown here is derived from an EMBL/GenBank/DDBJ whole genome shotgun (WGS) entry which is preliminary data.</text>
</comment>
<sequence>MSRGGNVLSETLAEEHSEAQQIRAKLPSRSVPHQSSGSTSSQLRIGFTPQPIVSASSLSEKHMDSSTRVHRSIPSKSSDEWTLVSSPLIAPGHHKTSSSLSAPTTPSKKQAISQSVGTGNFTNPRIPTTPRTPVRPSAIPTRPRPSPIITGISAPSGGTTAVHPHHTPNLSTSSSHSSSSSKDLETPVTPSNRKDRLPKIFDSSQYGKVEEADEDFTIVLNEDEAVHWTKQTSDLRQPSPTRSNWPTTPSSHSYPSPQTKLRPQTKMTASPFRSSAQPPATPTQPDSHKGKQDQKTKGRFGLSPRSGKTKSPSKSAGDTIMFGIRGVL</sequence>
<dbReference type="AlphaFoldDB" id="A0A9P5XQC5"/>
<keyword evidence="3" id="KW-1185">Reference proteome</keyword>
<feature type="compositionally biased region" description="Polar residues" evidence="1">
    <location>
        <begin position="31"/>
        <end position="43"/>
    </location>
</feature>
<accession>A0A9P5XQC5</accession>
<reference evidence="2" key="1">
    <citation type="submission" date="2020-11" db="EMBL/GenBank/DDBJ databases">
        <authorList>
            <consortium name="DOE Joint Genome Institute"/>
            <person name="Ahrendt S."/>
            <person name="Riley R."/>
            <person name="Andreopoulos W."/>
            <person name="Labutti K."/>
            <person name="Pangilinan J."/>
            <person name="Ruiz-Duenas F.J."/>
            <person name="Barrasa J.M."/>
            <person name="Sanchez-Garcia M."/>
            <person name="Camarero S."/>
            <person name="Miyauchi S."/>
            <person name="Serrano A."/>
            <person name="Linde D."/>
            <person name="Babiker R."/>
            <person name="Drula E."/>
            <person name="Ayuso-Fernandez I."/>
            <person name="Pacheco R."/>
            <person name="Padilla G."/>
            <person name="Ferreira P."/>
            <person name="Barriuso J."/>
            <person name="Kellner H."/>
            <person name="Castanera R."/>
            <person name="Alfaro M."/>
            <person name="Ramirez L."/>
            <person name="Pisabarro A.G."/>
            <person name="Kuo A."/>
            <person name="Tritt A."/>
            <person name="Lipzen A."/>
            <person name="He G."/>
            <person name="Yan M."/>
            <person name="Ng V."/>
            <person name="Cullen D."/>
            <person name="Martin F."/>
            <person name="Rosso M.-N."/>
            <person name="Henrissat B."/>
            <person name="Hibbett D."/>
            <person name="Martinez A.T."/>
            <person name="Grigoriev I.V."/>
        </authorList>
    </citation>
    <scope>NUCLEOTIDE SEQUENCE</scope>
    <source>
        <strain evidence="2">MF-IS2</strain>
    </source>
</reference>
<feature type="compositionally biased region" description="Polar residues" evidence="1">
    <location>
        <begin position="229"/>
        <end position="245"/>
    </location>
</feature>